<dbReference type="GO" id="GO:0046872">
    <property type="term" value="F:metal ion binding"/>
    <property type="evidence" value="ECO:0007669"/>
    <property type="project" value="UniProtKB-KW"/>
</dbReference>
<dbReference type="PANTHER" id="PTHR11098">
    <property type="entry name" value="NICOTINATE PHOSPHORIBOSYLTRANSFERASE"/>
    <property type="match status" value="1"/>
</dbReference>
<keyword evidence="20" id="KW-1185">Reference proteome</keyword>
<comment type="pathway">
    <text evidence="3 16">Cofactor biosynthesis; NAD(+) biosynthesis; nicotinate D-ribonucleotide from nicotinate: step 1/1.</text>
</comment>
<dbReference type="InterPro" id="IPR006405">
    <property type="entry name" value="Nic_PRibTrfase_pncB"/>
</dbReference>
<dbReference type="OrthoDB" id="193380at2759"/>
<evidence type="ECO:0000256" key="12">
    <source>
        <dbReference type="ARBA" id="ARBA00022842"/>
    </source>
</evidence>
<dbReference type="GO" id="GO:0005829">
    <property type="term" value="C:cytosol"/>
    <property type="evidence" value="ECO:0007669"/>
    <property type="project" value="TreeGrafter"/>
</dbReference>
<keyword evidence="8 16" id="KW-0436">Ligase</keyword>
<keyword evidence="12" id="KW-0460">Magnesium</keyword>
<comment type="function">
    <text evidence="14">Catalyzes the first step in the biosynthesis of NAD from nicotinic acid, the ATP-dependent synthesis of beta-nicotinate D-ribonucleotide from nicotinate and 5-phospho-D-ribose 1-phosphate. Helps prevent cellular oxidative stress via its role in NAD biosynthesis.</text>
</comment>
<evidence type="ECO:0000256" key="16">
    <source>
        <dbReference type="RuleBase" id="RU365100"/>
    </source>
</evidence>
<feature type="domain" description="Nicotinate phosphoribosyltransferase C-terminal" evidence="18">
    <location>
        <begin position="272"/>
        <end position="381"/>
    </location>
</feature>
<evidence type="ECO:0000256" key="3">
    <source>
        <dbReference type="ARBA" id="ARBA00004952"/>
    </source>
</evidence>
<evidence type="ECO:0000256" key="4">
    <source>
        <dbReference type="ARBA" id="ARBA00010897"/>
    </source>
</evidence>
<organism evidence="19 20">
    <name type="scientific">Cinara cedri</name>
    <dbReference type="NCBI Taxonomy" id="506608"/>
    <lineage>
        <taxon>Eukaryota</taxon>
        <taxon>Metazoa</taxon>
        <taxon>Ecdysozoa</taxon>
        <taxon>Arthropoda</taxon>
        <taxon>Hexapoda</taxon>
        <taxon>Insecta</taxon>
        <taxon>Pterygota</taxon>
        <taxon>Neoptera</taxon>
        <taxon>Paraneoptera</taxon>
        <taxon>Hemiptera</taxon>
        <taxon>Sternorrhyncha</taxon>
        <taxon>Aphidomorpha</taxon>
        <taxon>Aphidoidea</taxon>
        <taxon>Aphididae</taxon>
        <taxon>Lachninae</taxon>
        <taxon>Cinara</taxon>
    </lineage>
</organism>
<keyword evidence="9 16" id="KW-0662">Pyridine nucleotide biosynthesis</keyword>
<dbReference type="FunFam" id="3.20.20.70:FF:000173">
    <property type="entry name" value="Nicotinate phosphoribosyltransferase"/>
    <property type="match status" value="1"/>
</dbReference>
<comment type="cofactor">
    <cofactor evidence="2">
        <name>Mg(2+)</name>
        <dbReference type="ChEBI" id="CHEBI:18420"/>
    </cofactor>
</comment>
<dbReference type="EC" id="6.3.4.21" evidence="5 16"/>
<dbReference type="AlphaFoldDB" id="A0A5E4N7Z3"/>
<dbReference type="Gene3D" id="3.20.20.70">
    <property type="entry name" value="Aldolase class I"/>
    <property type="match status" value="1"/>
</dbReference>
<dbReference type="Pfam" id="PF17956">
    <property type="entry name" value="NAPRTase_C"/>
    <property type="match status" value="1"/>
</dbReference>
<evidence type="ECO:0000313" key="20">
    <source>
        <dbReference type="Proteomes" id="UP000325440"/>
    </source>
</evidence>
<evidence type="ECO:0000256" key="15">
    <source>
        <dbReference type="ARBA" id="ARBA00048668"/>
    </source>
</evidence>
<dbReference type="UniPathway" id="UPA00253">
    <property type="reaction ID" value="UER00457"/>
</dbReference>
<evidence type="ECO:0000256" key="5">
    <source>
        <dbReference type="ARBA" id="ARBA00013236"/>
    </source>
</evidence>
<dbReference type="Proteomes" id="UP000325440">
    <property type="component" value="Unassembled WGS sequence"/>
</dbReference>
<protein>
    <recommendedName>
        <fullName evidence="6 16">Nicotinate phosphoribosyltransferase</fullName>
        <ecNumber evidence="5 16">6.3.4.21</ecNumber>
    </recommendedName>
</protein>
<evidence type="ECO:0000256" key="2">
    <source>
        <dbReference type="ARBA" id="ARBA00001946"/>
    </source>
</evidence>
<dbReference type="InterPro" id="IPR036068">
    <property type="entry name" value="Nicotinate_pribotase-like_C"/>
</dbReference>
<dbReference type="FunFam" id="3.20.140.10:FF:000006">
    <property type="entry name" value="Nicotinate phosphoribosyltransferase"/>
    <property type="match status" value="1"/>
</dbReference>
<evidence type="ECO:0000259" key="18">
    <source>
        <dbReference type="Pfam" id="PF17956"/>
    </source>
</evidence>
<dbReference type="GO" id="GO:0034355">
    <property type="term" value="P:NAD+ biosynthetic process via the salvage pathway"/>
    <property type="evidence" value="ECO:0007669"/>
    <property type="project" value="TreeGrafter"/>
</dbReference>
<dbReference type="InterPro" id="IPR041619">
    <property type="entry name" value="NAPRTase_C"/>
</dbReference>
<dbReference type="SUPFAM" id="SSF51690">
    <property type="entry name" value="Nicotinate/Quinolinate PRTase C-terminal domain-like"/>
    <property type="match status" value="1"/>
</dbReference>
<dbReference type="InterPro" id="IPR041525">
    <property type="entry name" value="N/Namide_PRibTrfase"/>
</dbReference>
<dbReference type="Gene3D" id="3.20.140.10">
    <property type="entry name" value="nicotinate phosphoribosyltransferase"/>
    <property type="match status" value="1"/>
</dbReference>
<evidence type="ECO:0000256" key="7">
    <source>
        <dbReference type="ARBA" id="ARBA00022553"/>
    </source>
</evidence>
<dbReference type="EMBL" id="CABPRJ010001485">
    <property type="protein sequence ID" value="VVC38615.1"/>
    <property type="molecule type" value="Genomic_DNA"/>
</dbReference>
<dbReference type="GO" id="GO:0004516">
    <property type="term" value="F:nicotinate phosphoribosyltransferase activity"/>
    <property type="evidence" value="ECO:0007669"/>
    <property type="project" value="UniProtKB-UniRule"/>
</dbReference>
<evidence type="ECO:0000313" key="19">
    <source>
        <dbReference type="EMBL" id="VVC38615.1"/>
    </source>
</evidence>
<evidence type="ECO:0000256" key="13">
    <source>
        <dbReference type="ARBA" id="ARBA00023211"/>
    </source>
</evidence>
<evidence type="ECO:0000256" key="1">
    <source>
        <dbReference type="ARBA" id="ARBA00001936"/>
    </source>
</evidence>
<name>A0A5E4N7Z3_9HEMI</name>
<keyword evidence="11" id="KW-0479">Metal-binding</keyword>
<evidence type="ECO:0000256" key="6">
    <source>
        <dbReference type="ARBA" id="ARBA00021569"/>
    </source>
</evidence>
<keyword evidence="13" id="KW-0464">Manganese</keyword>
<reference evidence="19 20" key="1">
    <citation type="submission" date="2019-08" db="EMBL/GenBank/DDBJ databases">
        <authorList>
            <person name="Alioto T."/>
            <person name="Alioto T."/>
            <person name="Gomez Garrido J."/>
        </authorList>
    </citation>
    <scope>NUCLEOTIDE SEQUENCE [LARGE SCALE GENOMIC DNA]</scope>
</reference>
<comment type="PTM">
    <text evidence="16">Transiently phosphorylated on a His residue during the reaction cycle. Phosphorylation strongly increases the affinity for substrates and increases the rate of nicotinate D-ribonucleotide production. Dephosphorylation regenerates the low-affinity form of the enzyme, leading to product release.</text>
</comment>
<evidence type="ECO:0000256" key="9">
    <source>
        <dbReference type="ARBA" id="ARBA00022642"/>
    </source>
</evidence>
<gene>
    <name evidence="19" type="ORF">CINCED_3A021130</name>
</gene>
<dbReference type="Pfam" id="PF04095">
    <property type="entry name" value="NAPRTase"/>
    <property type="match status" value="1"/>
</dbReference>
<keyword evidence="10 16" id="KW-0808">Transferase</keyword>
<dbReference type="GO" id="GO:0016740">
    <property type="term" value="F:transferase activity"/>
    <property type="evidence" value="ECO:0007669"/>
    <property type="project" value="UniProtKB-KW"/>
</dbReference>
<dbReference type="InterPro" id="IPR013785">
    <property type="entry name" value="Aldolase_TIM"/>
</dbReference>
<evidence type="ECO:0000256" key="14">
    <source>
        <dbReference type="ARBA" id="ARBA00023426"/>
    </source>
</evidence>
<evidence type="ECO:0000256" key="10">
    <source>
        <dbReference type="ARBA" id="ARBA00022679"/>
    </source>
</evidence>
<dbReference type="PANTHER" id="PTHR11098:SF1">
    <property type="entry name" value="NICOTINATE PHOSPHORIBOSYLTRANSFERASE"/>
    <property type="match status" value="1"/>
</dbReference>
<dbReference type="FunFam" id="3.20.20.70:FF:000155">
    <property type="entry name" value="Nicotinate phosphoribosyltransferase"/>
    <property type="match status" value="1"/>
</dbReference>
<evidence type="ECO:0000256" key="8">
    <source>
        <dbReference type="ARBA" id="ARBA00022598"/>
    </source>
</evidence>
<evidence type="ECO:0000259" key="17">
    <source>
        <dbReference type="Pfam" id="PF04095"/>
    </source>
</evidence>
<comment type="catalytic activity">
    <reaction evidence="15 16">
        <text>5-phospho-alpha-D-ribose 1-diphosphate + nicotinate + ATP + H2O = nicotinate beta-D-ribonucleotide + ADP + phosphate + diphosphate</text>
        <dbReference type="Rhea" id="RHEA:36163"/>
        <dbReference type="ChEBI" id="CHEBI:15377"/>
        <dbReference type="ChEBI" id="CHEBI:30616"/>
        <dbReference type="ChEBI" id="CHEBI:32544"/>
        <dbReference type="ChEBI" id="CHEBI:33019"/>
        <dbReference type="ChEBI" id="CHEBI:43474"/>
        <dbReference type="ChEBI" id="CHEBI:57502"/>
        <dbReference type="ChEBI" id="CHEBI:58017"/>
        <dbReference type="ChEBI" id="CHEBI:456216"/>
        <dbReference type="EC" id="6.3.4.21"/>
    </reaction>
</comment>
<comment type="cofactor">
    <cofactor evidence="1">
        <name>Mn(2+)</name>
        <dbReference type="ChEBI" id="CHEBI:29035"/>
    </cofactor>
</comment>
<proteinExistence type="inferred from homology"/>
<keyword evidence="7" id="KW-0597">Phosphoprotein</keyword>
<evidence type="ECO:0000256" key="11">
    <source>
        <dbReference type="ARBA" id="ARBA00022723"/>
    </source>
</evidence>
<dbReference type="NCBIfam" id="TIGR01513">
    <property type="entry name" value="NAPRTase_put"/>
    <property type="match status" value="1"/>
</dbReference>
<feature type="domain" description="Nicotinate/nicotinamide phosphoribosyltransferase" evidence="17">
    <location>
        <begin position="168"/>
        <end position="271"/>
    </location>
</feature>
<dbReference type="PIRSF" id="PIRSF000484">
    <property type="entry name" value="NAPRT"/>
    <property type="match status" value="1"/>
</dbReference>
<accession>A0A5E4N7Z3</accession>
<dbReference type="InterPro" id="IPR007229">
    <property type="entry name" value="Nic_PRibTrfase-Fam"/>
</dbReference>
<comment type="similarity">
    <text evidence="4 16">Belongs to the NAPRTase family.</text>
</comment>
<sequence>MATNAARYRMAAGDTVSLLEFGLRRAQGPDGGLSASKYAYIGGFDGTSNLLAGKMFNIPVKGTHAHAYITSFSNPSELKTKTLINLNNGKEQDLIDLTLSWRTKLAELLNISESQASDGELAALVSFAIAFPEGFVALIDTYDVNRSGILNFCAVALALNDLGYKAIGIRIDSGDLAYLSNKSRETFVKVAKEFNIPWFSNLTIIASNDINEETIWSLNDQKHSIDCFGIGTHLVTCQRQPALGCVYKLVEVNGLPRIKLSQDGSKITMPGKKDAFRLYGGDGFALIDLLQKSVEDQPIAKTKLLCRHPFDQKKRAFVVPSAIKPLYKLYWGNGHIMQPLPDLQEIREYVKESLRTIRPDIKRNLNPTPYKVSVSDDLYEFMHELWMQNTPIGELS</sequence>